<reference evidence="2" key="1">
    <citation type="journal article" date="2006" name="Traffic">
        <title>PEX genes in fungal genomes: common, rare or redundant.</title>
        <authorList>
            <person name="Kiel J.A."/>
            <person name="Veenhuis M."/>
            <person name="van der Klei I.J."/>
        </authorList>
    </citation>
    <scope>NUCLEOTIDE SEQUENCE</scope>
    <source>
        <strain>Wisconsin 54-1255</strain>
    </source>
</reference>
<sequence>MPHLPSLCLGWALWVGDNAAMTGSASIGGPEHGALCGSFGPMSISRTRHRVSQDVNPRPDMSGMSSGVEAILLHDLLQLYILRWSAAMKLKLTWLEPSKCLGIAPEEEREKEWKLASTALLPSELMTYCEAAKFCLPDLRCLYFPALALLSA</sequence>
<evidence type="ECO:0000313" key="2">
    <source>
        <dbReference type="EMBL" id="CAP85499.1"/>
    </source>
</evidence>
<reference evidence="2" key="2">
    <citation type="journal article" date="2008" name="Nat. Biotechnol.">
        <title>Genome sequencing and analysis of the filamentous fungus Penicillium chrysogenum.</title>
        <authorList>
            <person name="van den Berg M.A."/>
            <person name="Albang R."/>
            <person name="Albermann K."/>
            <person name="Badger J.H."/>
            <person name="Daran J.-M."/>
            <person name="Driessen A.J.M."/>
            <person name="Garcia-Estrada C."/>
            <person name="Fedorova N.D."/>
            <person name="Harris D.M."/>
            <person name="Heijne W.H.M."/>
            <person name="Joardar V.S."/>
            <person name="Kiel J.A.K.W."/>
            <person name="Kovalchuk A."/>
            <person name="Martin J.F."/>
            <person name="Nierman W.C."/>
            <person name="Nijland J.G."/>
            <person name="Pronk J.T."/>
            <person name="Roubos J.A."/>
            <person name="van der Klei I.J."/>
            <person name="van Peij N.N.M.E."/>
            <person name="Veenhuis M."/>
            <person name="von Doehren H."/>
            <person name="Wagner C."/>
            <person name="Wortman J.R."/>
            <person name="Bovenberg R.A.L."/>
        </authorList>
    </citation>
    <scope>NUCLEOTIDE SEQUENCE [LARGE SCALE GENOMIC DNA]</scope>
    <source>
        <strain evidence="2">Wisconsin 54-1255</strain>
    </source>
</reference>
<feature type="signal peptide" evidence="1">
    <location>
        <begin position="1"/>
        <end position="20"/>
    </location>
</feature>
<evidence type="ECO:0000313" key="3">
    <source>
        <dbReference type="Proteomes" id="UP000000724"/>
    </source>
</evidence>
<dbReference type="AlphaFoldDB" id="B6HDQ5"/>
<keyword evidence="3" id="KW-1185">Reference proteome</keyword>
<accession>B6HDQ5</accession>
<feature type="chain" id="PRO_5002845602" description="Secreted protein" evidence="1">
    <location>
        <begin position="21"/>
        <end position="152"/>
    </location>
</feature>
<evidence type="ECO:0000256" key="1">
    <source>
        <dbReference type="SAM" id="SignalP"/>
    </source>
</evidence>
<keyword evidence="1" id="KW-0732">Signal</keyword>
<dbReference type="OrthoDB" id="4354759at2759"/>
<dbReference type="VEuPathDB" id="FungiDB:PCH_Pc20g01700"/>
<dbReference type="EMBL" id="AM920435">
    <property type="protein sequence ID" value="CAP85499.1"/>
    <property type="molecule type" value="Genomic_DNA"/>
</dbReference>
<gene>
    <name evidence="2" type="ORF">Pc20g01700</name>
    <name evidence="2" type="ORF">PCH_Pc20g01700</name>
</gene>
<dbReference type="Proteomes" id="UP000000724">
    <property type="component" value="Contig Pc00c20"/>
</dbReference>
<dbReference type="HOGENOM" id="CLU_1722966_0_0_1"/>
<organism evidence="2 3">
    <name type="scientific">Penicillium rubens (strain ATCC 28089 / DSM 1075 / NRRL 1951 / Wisconsin 54-1255)</name>
    <name type="common">Penicillium chrysogenum</name>
    <dbReference type="NCBI Taxonomy" id="500485"/>
    <lineage>
        <taxon>Eukaryota</taxon>
        <taxon>Fungi</taxon>
        <taxon>Dikarya</taxon>
        <taxon>Ascomycota</taxon>
        <taxon>Pezizomycotina</taxon>
        <taxon>Eurotiomycetes</taxon>
        <taxon>Eurotiomycetidae</taxon>
        <taxon>Eurotiales</taxon>
        <taxon>Aspergillaceae</taxon>
        <taxon>Penicillium</taxon>
        <taxon>Penicillium chrysogenum species complex</taxon>
    </lineage>
</organism>
<evidence type="ECO:0008006" key="4">
    <source>
        <dbReference type="Google" id="ProtNLM"/>
    </source>
</evidence>
<proteinExistence type="predicted"/>
<name>B6HDQ5_PENRW</name>
<protein>
    <recommendedName>
        <fullName evidence="4">Secreted protein</fullName>
    </recommendedName>
</protein>